<reference evidence="4 5" key="1">
    <citation type="submission" date="2024-03" db="EMBL/GenBank/DDBJ databases">
        <title>Human intestinal bacterial collection.</title>
        <authorList>
            <person name="Pauvert C."/>
            <person name="Hitch T.C.A."/>
            <person name="Clavel T."/>
        </authorList>
    </citation>
    <scope>NUCLEOTIDE SEQUENCE [LARGE SCALE GENOMIC DNA]</scope>
    <source>
        <strain evidence="4 5">CLA-SR-H028</strain>
    </source>
</reference>
<dbReference type="InterPro" id="IPR051796">
    <property type="entry name" value="ISF_SsuE-like"/>
</dbReference>
<evidence type="ECO:0000313" key="4">
    <source>
        <dbReference type="EMBL" id="MEQ2429939.1"/>
    </source>
</evidence>
<feature type="domain" description="Flavodoxin-like fold" evidence="3">
    <location>
        <begin position="9"/>
        <end position="102"/>
    </location>
</feature>
<evidence type="ECO:0000259" key="3">
    <source>
        <dbReference type="Pfam" id="PF02525"/>
    </source>
</evidence>
<accession>A0ABV1DHU5</accession>
<comment type="caution">
    <text evidence="4">The sequence shown here is derived from an EMBL/GenBank/DDBJ whole genome shotgun (WGS) entry which is preliminary data.</text>
</comment>
<dbReference type="Proteomes" id="UP001457898">
    <property type="component" value="Unassembled WGS sequence"/>
</dbReference>
<dbReference type="RefSeq" id="WP_148391434.1">
    <property type="nucleotide sequence ID" value="NZ_JBBMFP010000002.1"/>
</dbReference>
<dbReference type="PANTHER" id="PTHR43278:SF4">
    <property type="entry name" value="NAD(P)H-DEPENDENT FMN-CONTAINING OXIDOREDUCTASE YWQN-RELATED"/>
    <property type="match status" value="1"/>
</dbReference>
<name>A0ABV1DHU5_9FIRM</name>
<dbReference type="Gene3D" id="3.40.50.360">
    <property type="match status" value="1"/>
</dbReference>
<dbReference type="InterPro" id="IPR029039">
    <property type="entry name" value="Flavoprotein-like_sf"/>
</dbReference>
<dbReference type="EMBL" id="JBBMFP010000002">
    <property type="protein sequence ID" value="MEQ2429939.1"/>
    <property type="molecule type" value="Genomic_DNA"/>
</dbReference>
<organism evidence="4 5">
    <name type="scientific">Blautia caccae</name>
    <dbReference type="NCBI Taxonomy" id="3133175"/>
    <lineage>
        <taxon>Bacteria</taxon>
        <taxon>Bacillati</taxon>
        <taxon>Bacillota</taxon>
        <taxon>Clostridia</taxon>
        <taxon>Lachnospirales</taxon>
        <taxon>Lachnospiraceae</taxon>
        <taxon>Blautia</taxon>
    </lineage>
</organism>
<keyword evidence="1" id="KW-0285">Flavoprotein</keyword>
<evidence type="ECO:0000256" key="2">
    <source>
        <dbReference type="ARBA" id="ARBA00022643"/>
    </source>
</evidence>
<evidence type="ECO:0000313" key="5">
    <source>
        <dbReference type="Proteomes" id="UP001457898"/>
    </source>
</evidence>
<keyword evidence="5" id="KW-1185">Reference proteome</keyword>
<dbReference type="SUPFAM" id="SSF52218">
    <property type="entry name" value="Flavoproteins"/>
    <property type="match status" value="1"/>
</dbReference>
<dbReference type="Pfam" id="PF02525">
    <property type="entry name" value="Flavodoxin_2"/>
    <property type="match status" value="1"/>
</dbReference>
<protein>
    <submittedName>
        <fullName evidence="4">NAD(P)H-dependent oxidoreductase</fullName>
    </submittedName>
</protein>
<gene>
    <name evidence="4" type="ORF">WMO65_02890</name>
</gene>
<evidence type="ECO:0000256" key="1">
    <source>
        <dbReference type="ARBA" id="ARBA00022630"/>
    </source>
</evidence>
<sequence length="125" mass="14017">MSGPCAQKDDMAFVRKNMLETDLAVFVTPLYYFGLSAQMKMVIDRFYSFNGALTARGLKSVLLAAAWNTDDWTMKDIKSHYMTLCSYLNFRNQGMVLGTGCGTPAMTKRTQFPQEAYELGKRIGG</sequence>
<keyword evidence="2" id="KW-0288">FMN</keyword>
<dbReference type="PANTHER" id="PTHR43278">
    <property type="entry name" value="NAD(P)H-DEPENDENT FMN-CONTAINING OXIDOREDUCTASE YWQN-RELATED"/>
    <property type="match status" value="1"/>
</dbReference>
<dbReference type="InterPro" id="IPR003680">
    <property type="entry name" value="Flavodoxin_fold"/>
</dbReference>
<proteinExistence type="predicted"/>